<accession>A0A4Y2PZK8</accession>
<keyword evidence="3" id="KW-1185">Reference proteome</keyword>
<protein>
    <submittedName>
        <fullName evidence="2">Uncharacterized protein</fullName>
    </submittedName>
</protein>
<sequence>MLCHQGQWGGESDPDLTKNMDATGESSMCSPVHRDKVRYPSAMKLSDTIWKGTTVPTSHALVPEAAAPCRHKDVTSYSRLYALLIVAFPTL</sequence>
<organism evidence="2 3">
    <name type="scientific">Araneus ventricosus</name>
    <name type="common">Orbweaver spider</name>
    <name type="synonym">Epeira ventricosa</name>
    <dbReference type="NCBI Taxonomy" id="182803"/>
    <lineage>
        <taxon>Eukaryota</taxon>
        <taxon>Metazoa</taxon>
        <taxon>Ecdysozoa</taxon>
        <taxon>Arthropoda</taxon>
        <taxon>Chelicerata</taxon>
        <taxon>Arachnida</taxon>
        <taxon>Araneae</taxon>
        <taxon>Araneomorphae</taxon>
        <taxon>Entelegynae</taxon>
        <taxon>Araneoidea</taxon>
        <taxon>Araneidae</taxon>
        <taxon>Araneus</taxon>
    </lineage>
</organism>
<evidence type="ECO:0000313" key="2">
    <source>
        <dbReference type="EMBL" id="GBN55697.1"/>
    </source>
</evidence>
<name>A0A4Y2PZK8_ARAVE</name>
<dbReference type="AlphaFoldDB" id="A0A4Y2PZK8"/>
<dbReference type="EMBL" id="BGPR01012358">
    <property type="protein sequence ID" value="GBN55697.1"/>
    <property type="molecule type" value="Genomic_DNA"/>
</dbReference>
<comment type="caution">
    <text evidence="2">The sequence shown here is derived from an EMBL/GenBank/DDBJ whole genome shotgun (WGS) entry which is preliminary data.</text>
</comment>
<evidence type="ECO:0000256" key="1">
    <source>
        <dbReference type="SAM" id="MobiDB-lite"/>
    </source>
</evidence>
<feature type="region of interest" description="Disordered" evidence="1">
    <location>
        <begin position="1"/>
        <end position="29"/>
    </location>
</feature>
<reference evidence="2 3" key="1">
    <citation type="journal article" date="2019" name="Sci. Rep.">
        <title>Orb-weaving spider Araneus ventricosus genome elucidates the spidroin gene catalogue.</title>
        <authorList>
            <person name="Kono N."/>
            <person name="Nakamura H."/>
            <person name="Ohtoshi R."/>
            <person name="Moran D.A.P."/>
            <person name="Shinohara A."/>
            <person name="Yoshida Y."/>
            <person name="Fujiwara M."/>
            <person name="Mori M."/>
            <person name="Tomita M."/>
            <person name="Arakawa K."/>
        </authorList>
    </citation>
    <scope>NUCLEOTIDE SEQUENCE [LARGE SCALE GENOMIC DNA]</scope>
</reference>
<dbReference type="Proteomes" id="UP000499080">
    <property type="component" value="Unassembled WGS sequence"/>
</dbReference>
<gene>
    <name evidence="2" type="ORF">AVEN_70749_1</name>
</gene>
<proteinExistence type="predicted"/>
<evidence type="ECO:0000313" key="3">
    <source>
        <dbReference type="Proteomes" id="UP000499080"/>
    </source>
</evidence>